<gene>
    <name evidence="2" type="ORF">OUZ56_016319</name>
</gene>
<keyword evidence="3" id="KW-1185">Reference proteome</keyword>
<protein>
    <submittedName>
        <fullName evidence="2">Uncharacterized protein</fullName>
    </submittedName>
</protein>
<dbReference type="EMBL" id="JAOYFB010000038">
    <property type="protein sequence ID" value="KAK4027309.1"/>
    <property type="molecule type" value="Genomic_DNA"/>
</dbReference>
<dbReference type="Proteomes" id="UP001234178">
    <property type="component" value="Unassembled WGS sequence"/>
</dbReference>
<name>A0ABR0AQA1_9CRUS</name>
<comment type="caution">
    <text evidence="2">The sequence shown here is derived from an EMBL/GenBank/DDBJ whole genome shotgun (WGS) entry which is preliminary data.</text>
</comment>
<feature type="compositionally biased region" description="Low complexity" evidence="1">
    <location>
        <begin position="141"/>
        <end position="152"/>
    </location>
</feature>
<evidence type="ECO:0000313" key="3">
    <source>
        <dbReference type="Proteomes" id="UP001234178"/>
    </source>
</evidence>
<organism evidence="2 3">
    <name type="scientific">Daphnia magna</name>
    <dbReference type="NCBI Taxonomy" id="35525"/>
    <lineage>
        <taxon>Eukaryota</taxon>
        <taxon>Metazoa</taxon>
        <taxon>Ecdysozoa</taxon>
        <taxon>Arthropoda</taxon>
        <taxon>Crustacea</taxon>
        <taxon>Branchiopoda</taxon>
        <taxon>Diplostraca</taxon>
        <taxon>Cladocera</taxon>
        <taxon>Anomopoda</taxon>
        <taxon>Daphniidae</taxon>
        <taxon>Daphnia</taxon>
    </lineage>
</organism>
<evidence type="ECO:0000313" key="2">
    <source>
        <dbReference type="EMBL" id="KAK4027309.1"/>
    </source>
</evidence>
<sequence>MLRLRLVLRRTCLKWRTEMQNEGDGIANPIQLGSSLLAITPEKMFHFMFIRKSNSRRTQRNGSHSLKCEFEKDCCAACQNTRLLGQVVFGVFDDEVRRKLLEQGATLILDQALATLRTAEVTQLQACNIKQGGGEPILQIKSKSGKQQSGRSESQHRDPRRNRPNGPQHAMQRKNAQLSGRSAIRATRRGIFSRFVSREMDHR</sequence>
<evidence type="ECO:0000256" key="1">
    <source>
        <dbReference type="SAM" id="MobiDB-lite"/>
    </source>
</evidence>
<feature type="region of interest" description="Disordered" evidence="1">
    <location>
        <begin position="139"/>
        <end position="183"/>
    </location>
</feature>
<accession>A0ABR0AQA1</accession>
<proteinExistence type="predicted"/>
<reference evidence="2 3" key="1">
    <citation type="journal article" date="2023" name="Nucleic Acids Res.">
        <title>The hologenome of Daphnia magna reveals possible DNA methylation and microbiome-mediated evolution of the host genome.</title>
        <authorList>
            <person name="Chaturvedi A."/>
            <person name="Li X."/>
            <person name="Dhandapani V."/>
            <person name="Marshall H."/>
            <person name="Kissane S."/>
            <person name="Cuenca-Cambronero M."/>
            <person name="Asole G."/>
            <person name="Calvet F."/>
            <person name="Ruiz-Romero M."/>
            <person name="Marangio P."/>
            <person name="Guigo R."/>
            <person name="Rago D."/>
            <person name="Mirbahai L."/>
            <person name="Eastwood N."/>
            <person name="Colbourne J.K."/>
            <person name="Zhou J."/>
            <person name="Mallon E."/>
            <person name="Orsini L."/>
        </authorList>
    </citation>
    <scope>NUCLEOTIDE SEQUENCE [LARGE SCALE GENOMIC DNA]</scope>
    <source>
        <strain evidence="2">LRV0_1</strain>
    </source>
</reference>